<dbReference type="Pfam" id="PF01300">
    <property type="entry name" value="Sua5_yciO_yrdC"/>
    <property type="match status" value="1"/>
</dbReference>
<dbReference type="AlphaFoldDB" id="A0A7C4JL42"/>
<feature type="domain" description="Acylphosphatase-like" evidence="10">
    <location>
        <begin position="9"/>
        <end position="96"/>
    </location>
</feature>
<accession>A0A7C4JL42</accession>
<keyword evidence="9" id="KW-0378">Hydrolase</keyword>
<dbReference type="Pfam" id="PF00708">
    <property type="entry name" value="Acylphosphatase"/>
    <property type="match status" value="1"/>
</dbReference>
<evidence type="ECO:0000256" key="5">
    <source>
        <dbReference type="ARBA" id="ARBA00022771"/>
    </source>
</evidence>
<evidence type="ECO:0000256" key="7">
    <source>
        <dbReference type="ARBA" id="ARBA00048220"/>
    </source>
</evidence>
<dbReference type="Pfam" id="PF22521">
    <property type="entry name" value="HypF_C_2"/>
    <property type="match status" value="1"/>
</dbReference>
<keyword evidence="5" id="KW-0863">Zinc-finger</keyword>
<comment type="pathway">
    <text evidence="1">Protein modification; [NiFe] hydrogenase maturation.</text>
</comment>
<dbReference type="Gene3D" id="3.30.110.120">
    <property type="match status" value="1"/>
</dbReference>
<dbReference type="PROSITE" id="PS51163">
    <property type="entry name" value="YRDC"/>
    <property type="match status" value="1"/>
</dbReference>
<dbReference type="InterPro" id="IPR004421">
    <property type="entry name" value="Carbamoyltransferase_HypF"/>
</dbReference>
<dbReference type="Gene3D" id="3.30.420.360">
    <property type="match status" value="1"/>
</dbReference>
<dbReference type="Gene3D" id="3.30.420.40">
    <property type="match status" value="1"/>
</dbReference>
<keyword evidence="6" id="KW-0862">Zinc</keyword>
<keyword evidence="3" id="KW-0436">Ligase</keyword>
<feature type="active site" evidence="9">
    <location>
        <position position="42"/>
    </location>
</feature>
<dbReference type="InterPro" id="IPR036046">
    <property type="entry name" value="Acylphosphatase-like_dom_sf"/>
</dbReference>
<reference evidence="12" key="1">
    <citation type="journal article" date="2020" name="mSystems">
        <title>Genome- and Community-Level Interaction Insights into Carbon Utilization and Element Cycling Functions of Hydrothermarchaeota in Hydrothermal Sediment.</title>
        <authorList>
            <person name="Zhou Z."/>
            <person name="Liu Y."/>
            <person name="Xu W."/>
            <person name="Pan J."/>
            <person name="Luo Z.H."/>
            <person name="Li M."/>
        </authorList>
    </citation>
    <scope>NUCLEOTIDE SEQUENCE [LARGE SCALE GENOMIC DNA]</scope>
    <source>
        <strain evidence="12">SpSt-648</strain>
    </source>
</reference>
<sequence length="779" mass="86860">MRFSGETLSLRIVVSGIVQGVGFRPFIYRLAKELGLKGYVVNLGGSSVEIRLEGSRESIREFILRLDRDKPPKALIKEIVIEEEEIEGFDSFEIKDSVNIVIQRSMIPPDISICEYCLSEIKEPNSRFYEYYWNSCAWCGPRFSMIYRLPYDRANTSMSRFKLCSECSSSYSNPSDTRRFHAQGISCSKCGPKTYVYLPNGVRIDIDDPLRFIASKILDGAIVAIKGIGGYHIACLASRDDVVKELRVRKKRLYKPFAVMARDFNVVEEIAVPLPGSRELLESPQRPIVILPKRRGSRVSEYVSPGLSTIGVMLPYSGFQHLLMSSIPEGFLIMTSGNKHGKPMCKDLECVLTELSDVVDYIVEHEREIVHRVDDSVLRFTDGKPVFLRRSRGYVPEWIEISVKIPESVAVGAELQVAGAIGFDNKVVLTQFIGDVDEPDSLNDLEKELEWFIDAYRLKPRVVALDKHPLYHSRLVAKALADKYGCELVEVQHHHAHAVSVLGELGAEPDDKYIAITIDGTGYGDDGGIWGGEVLIVSFRDYKRIGSLKPYVLPGGDSATYYPVKTLVSLLASSGFEFGEIIKLLEERDLLRYLPHGLLEAELTFQLASRGEGAVSTSTGRLLDAFSALLGVCSLRTYEGEPPMKLESLADMGGVVLDYEPRIEYFNDRFAIDHADLLEWVIEKINYAKREDLAATIQYSIGFAFGEIVVESIKGLRNVENKVVVSGGAAINTYIVRGLKEILFREGLELVLPTRTPPGDGGIALGQIIVASCRVGYCE</sequence>
<dbReference type="EMBL" id="DTBP01000014">
    <property type="protein sequence ID" value="HGQ73799.1"/>
    <property type="molecule type" value="Genomic_DNA"/>
</dbReference>
<evidence type="ECO:0000256" key="6">
    <source>
        <dbReference type="ARBA" id="ARBA00022833"/>
    </source>
</evidence>
<organism evidence="12">
    <name type="scientific">Staphylothermus marinus</name>
    <dbReference type="NCBI Taxonomy" id="2280"/>
    <lineage>
        <taxon>Archaea</taxon>
        <taxon>Thermoproteota</taxon>
        <taxon>Thermoprotei</taxon>
        <taxon>Desulfurococcales</taxon>
        <taxon>Desulfurococcaceae</taxon>
        <taxon>Staphylothermus</taxon>
    </lineage>
</organism>
<dbReference type="InterPro" id="IPR001792">
    <property type="entry name" value="Acylphosphatase-like_dom"/>
</dbReference>
<dbReference type="SUPFAM" id="SSF54975">
    <property type="entry name" value="Acylphosphatase/BLUF domain-like"/>
    <property type="match status" value="1"/>
</dbReference>
<evidence type="ECO:0000256" key="3">
    <source>
        <dbReference type="ARBA" id="ARBA00022598"/>
    </source>
</evidence>
<dbReference type="GO" id="GO:0008270">
    <property type="term" value="F:zinc ion binding"/>
    <property type="evidence" value="ECO:0007669"/>
    <property type="project" value="UniProtKB-KW"/>
</dbReference>
<dbReference type="InterPro" id="IPR017968">
    <property type="entry name" value="Acylphosphatase_CS"/>
</dbReference>
<comment type="catalytic activity">
    <reaction evidence="7">
        <text>C-terminal L-cysteinyl-[HypE protein] + carbamoyl phosphate + ATP + H2O = C-terminal S-carboxamide-L-cysteinyl-[HypE protein] + AMP + phosphate + diphosphate + H(+)</text>
        <dbReference type="Rhea" id="RHEA:55636"/>
        <dbReference type="Rhea" id="RHEA-COMP:14247"/>
        <dbReference type="Rhea" id="RHEA-COMP:14392"/>
        <dbReference type="ChEBI" id="CHEBI:15377"/>
        <dbReference type="ChEBI" id="CHEBI:15378"/>
        <dbReference type="ChEBI" id="CHEBI:30616"/>
        <dbReference type="ChEBI" id="CHEBI:33019"/>
        <dbReference type="ChEBI" id="CHEBI:43474"/>
        <dbReference type="ChEBI" id="CHEBI:58228"/>
        <dbReference type="ChEBI" id="CHEBI:76913"/>
        <dbReference type="ChEBI" id="CHEBI:139126"/>
        <dbReference type="ChEBI" id="CHEBI:456215"/>
    </reaction>
</comment>
<dbReference type="EC" id="6.2.-.-" evidence="8"/>
<dbReference type="InterPro" id="IPR006070">
    <property type="entry name" value="Sua5-like_dom"/>
</dbReference>
<dbReference type="GO" id="GO:0003998">
    <property type="term" value="F:acylphosphatase activity"/>
    <property type="evidence" value="ECO:0007669"/>
    <property type="project" value="UniProtKB-EC"/>
</dbReference>
<feature type="active site" evidence="9">
    <location>
        <position position="24"/>
    </location>
</feature>
<dbReference type="InterPro" id="IPR011125">
    <property type="entry name" value="Znf_HypF"/>
</dbReference>
<proteinExistence type="inferred from homology"/>
<dbReference type="InterPro" id="IPR017945">
    <property type="entry name" value="DHBP_synth_RibB-like_a/b_dom"/>
</dbReference>
<evidence type="ECO:0000256" key="2">
    <source>
        <dbReference type="ARBA" id="ARBA00008097"/>
    </source>
</evidence>
<dbReference type="UniPathway" id="UPA00335"/>
<dbReference type="GO" id="GO:0003725">
    <property type="term" value="F:double-stranded RNA binding"/>
    <property type="evidence" value="ECO:0007669"/>
    <property type="project" value="InterPro"/>
</dbReference>
<dbReference type="GO" id="GO:0051604">
    <property type="term" value="P:protein maturation"/>
    <property type="evidence" value="ECO:0007669"/>
    <property type="project" value="TreeGrafter"/>
</dbReference>
<dbReference type="PANTHER" id="PTHR42959">
    <property type="entry name" value="CARBAMOYLTRANSFERASE"/>
    <property type="match status" value="1"/>
</dbReference>
<dbReference type="PANTHER" id="PTHR42959:SF1">
    <property type="entry name" value="CARBAMOYLTRANSFERASE HYPF"/>
    <property type="match status" value="1"/>
</dbReference>
<dbReference type="InterPro" id="IPR041440">
    <property type="entry name" value="HypF_C"/>
</dbReference>
<dbReference type="InterPro" id="IPR051060">
    <property type="entry name" value="Carbamoyltrans_HypF-like"/>
</dbReference>
<feature type="domain" description="YrdC-like" evidence="11">
    <location>
        <begin position="207"/>
        <end position="393"/>
    </location>
</feature>
<dbReference type="Pfam" id="PF07503">
    <property type="entry name" value="zf-HYPF"/>
    <property type="match status" value="2"/>
</dbReference>
<keyword evidence="4" id="KW-0479">Metal-binding</keyword>
<comment type="caution">
    <text evidence="12">The sequence shown here is derived from an EMBL/GenBank/DDBJ whole genome shotgun (WGS) entry which is preliminary data.</text>
</comment>
<dbReference type="PROSITE" id="PS00150">
    <property type="entry name" value="ACYLPHOSPHATASE_1"/>
    <property type="match status" value="1"/>
</dbReference>
<evidence type="ECO:0000313" key="12">
    <source>
        <dbReference type="EMBL" id="HGQ73799.1"/>
    </source>
</evidence>
<evidence type="ECO:0000259" key="11">
    <source>
        <dbReference type="PROSITE" id="PS51163"/>
    </source>
</evidence>
<evidence type="ECO:0000256" key="9">
    <source>
        <dbReference type="PROSITE-ProRule" id="PRU00520"/>
    </source>
</evidence>
<evidence type="ECO:0000256" key="4">
    <source>
        <dbReference type="ARBA" id="ARBA00022723"/>
    </source>
</evidence>
<dbReference type="InterPro" id="IPR055128">
    <property type="entry name" value="HypF_C_2"/>
</dbReference>
<keyword evidence="12" id="KW-0808">Transferase</keyword>
<dbReference type="PROSITE" id="PS51160">
    <property type="entry name" value="ACYLPHOSPHATASE_3"/>
    <property type="match status" value="1"/>
</dbReference>
<comment type="catalytic activity">
    <reaction evidence="9">
        <text>an acyl phosphate + H2O = a carboxylate + phosphate + H(+)</text>
        <dbReference type="Rhea" id="RHEA:14965"/>
        <dbReference type="ChEBI" id="CHEBI:15377"/>
        <dbReference type="ChEBI" id="CHEBI:15378"/>
        <dbReference type="ChEBI" id="CHEBI:29067"/>
        <dbReference type="ChEBI" id="CHEBI:43474"/>
        <dbReference type="ChEBI" id="CHEBI:59918"/>
        <dbReference type="EC" id="3.6.1.7"/>
    </reaction>
</comment>
<comment type="similarity">
    <text evidence="2 8">Belongs to the carbamoyltransferase HypF family.</text>
</comment>
<dbReference type="PIRSF" id="PIRSF006256">
    <property type="entry name" value="CMPcnvr_hdrg_mat"/>
    <property type="match status" value="1"/>
</dbReference>
<name>A0A7C4JL42_STAMA</name>
<dbReference type="Pfam" id="PF17788">
    <property type="entry name" value="HypF_C"/>
    <property type="match status" value="1"/>
</dbReference>
<evidence type="ECO:0000259" key="10">
    <source>
        <dbReference type="PROSITE" id="PS51160"/>
    </source>
</evidence>
<evidence type="ECO:0000256" key="8">
    <source>
        <dbReference type="PIRNR" id="PIRNR006256"/>
    </source>
</evidence>
<evidence type="ECO:0000256" key="1">
    <source>
        <dbReference type="ARBA" id="ARBA00004711"/>
    </source>
</evidence>
<dbReference type="Gene3D" id="3.90.870.50">
    <property type="match status" value="1"/>
</dbReference>
<dbReference type="NCBIfam" id="TIGR00143">
    <property type="entry name" value="hypF"/>
    <property type="match status" value="1"/>
</dbReference>
<dbReference type="SUPFAM" id="SSF55821">
    <property type="entry name" value="YrdC/RibB"/>
    <property type="match status" value="1"/>
</dbReference>
<dbReference type="GO" id="GO:0016874">
    <property type="term" value="F:ligase activity"/>
    <property type="evidence" value="ECO:0007669"/>
    <property type="project" value="UniProtKB-UniRule"/>
</dbReference>
<protein>
    <recommendedName>
        <fullName evidence="8">Carbamoyltransferase</fullName>
        <ecNumber evidence="8">6.2.-.-</ecNumber>
    </recommendedName>
</protein>
<dbReference type="GO" id="GO:0016743">
    <property type="term" value="F:carboxyl- or carbamoyltransferase activity"/>
    <property type="evidence" value="ECO:0007669"/>
    <property type="project" value="UniProtKB-UniRule"/>
</dbReference>
<gene>
    <name evidence="12" type="primary">hypF</name>
    <name evidence="12" type="ORF">ENU20_01810</name>
</gene>